<organism evidence="9 10">
    <name type="scientific">Paenibacillus radicis</name>
    <name type="common">ex Xue et al. 2023</name>
    <dbReference type="NCBI Taxonomy" id="2972489"/>
    <lineage>
        <taxon>Bacteria</taxon>
        <taxon>Bacillati</taxon>
        <taxon>Bacillota</taxon>
        <taxon>Bacilli</taxon>
        <taxon>Bacillales</taxon>
        <taxon>Paenibacillaceae</taxon>
        <taxon>Paenibacillus</taxon>
    </lineage>
</organism>
<keyword evidence="3" id="KW-0813">Transport</keyword>
<evidence type="ECO:0000256" key="6">
    <source>
        <dbReference type="ARBA" id="ARBA00022989"/>
    </source>
</evidence>
<accession>A0ABT1YMR3</accession>
<gene>
    <name evidence="9" type="ORF">NV381_24300</name>
</gene>
<dbReference type="RefSeq" id="WP_258215879.1">
    <property type="nucleotide sequence ID" value="NZ_JANQBD010000019.1"/>
</dbReference>
<protein>
    <submittedName>
        <fullName evidence="9">Spore germination protein</fullName>
    </submittedName>
</protein>
<reference evidence="9 10" key="1">
    <citation type="submission" date="2022-08" db="EMBL/GenBank/DDBJ databases">
        <title>Paenibacillus endoradicis sp. nov., Paenibacillus radicibacter sp. nov and Paenibacillus pararadicis sp. nov., three cold-adapted plant growth-promoting bacteria isolated from root of Larix gmelinii in Great Khingan.</title>
        <authorList>
            <person name="Xue H."/>
        </authorList>
    </citation>
    <scope>NUCLEOTIDE SEQUENCE [LARGE SCALE GENOMIC DNA]</scope>
    <source>
        <strain evidence="9 10">N5-1-1-5</strain>
    </source>
</reference>
<feature type="transmembrane region" description="Helical" evidence="8">
    <location>
        <begin position="215"/>
        <end position="238"/>
    </location>
</feature>
<dbReference type="EMBL" id="JANQBD010000019">
    <property type="protein sequence ID" value="MCR8634317.1"/>
    <property type="molecule type" value="Genomic_DNA"/>
</dbReference>
<evidence type="ECO:0000256" key="5">
    <source>
        <dbReference type="ARBA" id="ARBA00022692"/>
    </source>
</evidence>
<feature type="transmembrane region" description="Helical" evidence="8">
    <location>
        <begin position="80"/>
        <end position="101"/>
    </location>
</feature>
<keyword evidence="6 8" id="KW-1133">Transmembrane helix</keyword>
<keyword evidence="7 8" id="KW-0472">Membrane</keyword>
<feature type="transmembrane region" description="Helical" evidence="8">
    <location>
        <begin position="267"/>
        <end position="288"/>
    </location>
</feature>
<feature type="transmembrane region" description="Helical" evidence="8">
    <location>
        <begin position="325"/>
        <end position="353"/>
    </location>
</feature>
<evidence type="ECO:0000256" key="2">
    <source>
        <dbReference type="ARBA" id="ARBA00007998"/>
    </source>
</evidence>
<dbReference type="NCBIfam" id="TIGR00912">
    <property type="entry name" value="2A0309"/>
    <property type="match status" value="1"/>
</dbReference>
<sequence length="364" mass="41109">MDRGRISCLQLAFLMFQCLLGSSVLLMPAITTSLSGRDMWMTPIVASVGGYFIVWLAVRLYRISPQGSIQKLLELVFGKLLGKTFGLLFLLFQIHILSIVIRDYSDFILSNFFFKTPLLLITGSMVLLCAWVVREGVEVLARCSQIFLPVGLLFTLLTFVFLIPELTPNKILPVFEQGMMPLLKGSIVVEGWFCQFMLVIYFLPRIKDEKKILKWGVLSVTGVGVMMLAVNSFVFMLLGDSSSYYNYPVFMAARYISLADFFEHVEATLMMVWVLAAFIKISVFYYAISIGFTECLGLKSYKVIVLPIGLLVMVTSFWSARDFQILASFVSTTGTIYILVGYMVFPCLVYIAASIKKRLFAHLF</sequence>
<feature type="transmembrane region" description="Helical" evidence="8">
    <location>
        <begin position="40"/>
        <end position="60"/>
    </location>
</feature>
<evidence type="ECO:0000256" key="3">
    <source>
        <dbReference type="ARBA" id="ARBA00022448"/>
    </source>
</evidence>
<feature type="transmembrane region" description="Helical" evidence="8">
    <location>
        <begin position="113"/>
        <end position="133"/>
    </location>
</feature>
<evidence type="ECO:0000256" key="7">
    <source>
        <dbReference type="ARBA" id="ARBA00023136"/>
    </source>
</evidence>
<dbReference type="InterPro" id="IPR004761">
    <property type="entry name" value="Spore_GerAB"/>
</dbReference>
<feature type="transmembrane region" description="Helical" evidence="8">
    <location>
        <begin position="300"/>
        <end position="319"/>
    </location>
</feature>
<feature type="transmembrane region" description="Helical" evidence="8">
    <location>
        <begin position="12"/>
        <end position="34"/>
    </location>
</feature>
<feature type="transmembrane region" description="Helical" evidence="8">
    <location>
        <begin position="145"/>
        <end position="163"/>
    </location>
</feature>
<dbReference type="PANTHER" id="PTHR34975:SF2">
    <property type="entry name" value="SPORE GERMINATION PROTEIN A2"/>
    <property type="match status" value="1"/>
</dbReference>
<keyword evidence="5 8" id="KW-0812">Transmembrane</keyword>
<evidence type="ECO:0000313" key="10">
    <source>
        <dbReference type="Proteomes" id="UP001300012"/>
    </source>
</evidence>
<comment type="similarity">
    <text evidence="2">Belongs to the amino acid-polyamine-organocation (APC) superfamily. Spore germination protein (SGP) (TC 2.A.3.9) family.</text>
</comment>
<comment type="subcellular location">
    <subcellularLocation>
        <location evidence="1">Membrane</location>
        <topology evidence="1">Multi-pass membrane protein</topology>
    </subcellularLocation>
</comment>
<evidence type="ECO:0000256" key="4">
    <source>
        <dbReference type="ARBA" id="ARBA00022544"/>
    </source>
</evidence>
<feature type="transmembrane region" description="Helical" evidence="8">
    <location>
        <begin position="183"/>
        <end position="203"/>
    </location>
</feature>
<dbReference type="PANTHER" id="PTHR34975">
    <property type="entry name" value="SPORE GERMINATION PROTEIN A2"/>
    <property type="match status" value="1"/>
</dbReference>
<evidence type="ECO:0000256" key="8">
    <source>
        <dbReference type="SAM" id="Phobius"/>
    </source>
</evidence>
<evidence type="ECO:0000313" key="9">
    <source>
        <dbReference type="EMBL" id="MCR8634317.1"/>
    </source>
</evidence>
<name>A0ABT1YMR3_9BACL</name>
<comment type="caution">
    <text evidence="9">The sequence shown here is derived from an EMBL/GenBank/DDBJ whole genome shotgun (WGS) entry which is preliminary data.</text>
</comment>
<evidence type="ECO:0000256" key="1">
    <source>
        <dbReference type="ARBA" id="ARBA00004141"/>
    </source>
</evidence>
<proteinExistence type="inferred from homology"/>
<dbReference type="Pfam" id="PF03845">
    <property type="entry name" value="Spore_permease"/>
    <property type="match status" value="1"/>
</dbReference>
<keyword evidence="4" id="KW-0309">Germination</keyword>
<dbReference type="Proteomes" id="UP001300012">
    <property type="component" value="Unassembled WGS sequence"/>
</dbReference>
<keyword evidence="10" id="KW-1185">Reference proteome</keyword>